<evidence type="ECO:0000256" key="5">
    <source>
        <dbReference type="ARBA" id="ARBA00022984"/>
    </source>
</evidence>
<evidence type="ECO:0000256" key="7">
    <source>
        <dbReference type="PROSITE-ProRule" id="PRU01373"/>
    </source>
</evidence>
<dbReference type="EMBL" id="NRSJ01000021">
    <property type="protein sequence ID" value="MBK1705304.1"/>
    <property type="molecule type" value="Genomic_DNA"/>
</dbReference>
<dbReference type="PROSITE" id="PS52029">
    <property type="entry name" value="LD_TPASE"/>
    <property type="match status" value="1"/>
</dbReference>
<dbReference type="AlphaFoldDB" id="A0AAJ0X9Z9"/>
<feature type="active site" description="Nucleophile" evidence="7">
    <location>
        <position position="182"/>
    </location>
</feature>
<evidence type="ECO:0000313" key="10">
    <source>
        <dbReference type="EMBL" id="MBK1705304.1"/>
    </source>
</evidence>
<organism evidence="10 11">
    <name type="scientific">Halochromatium glycolicum</name>
    <dbReference type="NCBI Taxonomy" id="85075"/>
    <lineage>
        <taxon>Bacteria</taxon>
        <taxon>Pseudomonadati</taxon>
        <taxon>Pseudomonadota</taxon>
        <taxon>Gammaproteobacteria</taxon>
        <taxon>Chromatiales</taxon>
        <taxon>Chromatiaceae</taxon>
        <taxon>Halochromatium</taxon>
    </lineage>
</organism>
<comment type="caution">
    <text evidence="10">The sequence shown here is derived from an EMBL/GenBank/DDBJ whole genome shotgun (WGS) entry which is preliminary data.</text>
</comment>
<feature type="compositionally biased region" description="Pro residues" evidence="8">
    <location>
        <begin position="69"/>
        <end position="87"/>
    </location>
</feature>
<dbReference type="GO" id="GO:0071972">
    <property type="term" value="F:peptidoglycan L,D-transpeptidase activity"/>
    <property type="evidence" value="ECO:0007669"/>
    <property type="project" value="TreeGrafter"/>
</dbReference>
<keyword evidence="11" id="KW-1185">Reference proteome</keyword>
<protein>
    <recommendedName>
        <fullName evidence="9">L,D-TPase catalytic domain-containing protein</fullName>
    </recommendedName>
</protein>
<dbReference type="PANTHER" id="PTHR30582">
    <property type="entry name" value="L,D-TRANSPEPTIDASE"/>
    <property type="match status" value="1"/>
</dbReference>
<keyword evidence="4 7" id="KW-0133">Cell shape</keyword>
<dbReference type="InterPro" id="IPR050979">
    <property type="entry name" value="LD-transpeptidase"/>
</dbReference>
<dbReference type="Pfam" id="PF03734">
    <property type="entry name" value="YkuD"/>
    <property type="match status" value="1"/>
</dbReference>
<dbReference type="CDD" id="cd16913">
    <property type="entry name" value="YkuD_like"/>
    <property type="match status" value="1"/>
</dbReference>
<dbReference type="Proteomes" id="UP001296776">
    <property type="component" value="Unassembled WGS sequence"/>
</dbReference>
<gene>
    <name evidence="10" type="ORF">CKO40_12300</name>
</gene>
<dbReference type="SUPFAM" id="SSF141523">
    <property type="entry name" value="L,D-transpeptidase catalytic domain-like"/>
    <property type="match status" value="1"/>
</dbReference>
<dbReference type="PANTHER" id="PTHR30582:SF2">
    <property type="entry name" value="L,D-TRANSPEPTIDASE YCIB-RELATED"/>
    <property type="match status" value="1"/>
</dbReference>
<accession>A0AAJ0X9Z9</accession>
<comment type="similarity">
    <text evidence="2">Belongs to the YkuD family.</text>
</comment>
<feature type="domain" description="L,D-TPase catalytic" evidence="9">
    <location>
        <begin position="93"/>
        <end position="206"/>
    </location>
</feature>
<evidence type="ECO:0000256" key="3">
    <source>
        <dbReference type="ARBA" id="ARBA00022679"/>
    </source>
</evidence>
<evidence type="ECO:0000256" key="6">
    <source>
        <dbReference type="ARBA" id="ARBA00023316"/>
    </source>
</evidence>
<comment type="pathway">
    <text evidence="1 7">Cell wall biogenesis; peptidoglycan biosynthesis.</text>
</comment>
<name>A0AAJ0X9Z9_9GAMM</name>
<dbReference type="InterPro" id="IPR005490">
    <property type="entry name" value="LD_TPept_cat_dom"/>
</dbReference>
<keyword evidence="3" id="KW-0808">Transferase</keyword>
<feature type="active site" description="Proton donor/acceptor" evidence="7">
    <location>
        <position position="169"/>
    </location>
</feature>
<evidence type="ECO:0000256" key="1">
    <source>
        <dbReference type="ARBA" id="ARBA00004752"/>
    </source>
</evidence>
<evidence type="ECO:0000256" key="4">
    <source>
        <dbReference type="ARBA" id="ARBA00022960"/>
    </source>
</evidence>
<dbReference type="GO" id="GO:0071555">
    <property type="term" value="P:cell wall organization"/>
    <property type="evidence" value="ECO:0007669"/>
    <property type="project" value="UniProtKB-UniRule"/>
</dbReference>
<dbReference type="InterPro" id="IPR038063">
    <property type="entry name" value="Transpep_catalytic_dom"/>
</dbReference>
<dbReference type="Gene3D" id="2.40.440.10">
    <property type="entry name" value="L,D-transpeptidase catalytic domain-like"/>
    <property type="match status" value="1"/>
</dbReference>
<dbReference type="GO" id="GO:0008360">
    <property type="term" value="P:regulation of cell shape"/>
    <property type="evidence" value="ECO:0007669"/>
    <property type="project" value="UniProtKB-UniRule"/>
</dbReference>
<reference evidence="10" key="1">
    <citation type="submission" date="2017-08" db="EMBL/GenBank/DDBJ databases">
        <authorList>
            <person name="Imhoff J.F."/>
            <person name="Rahn T."/>
            <person name="Kuenzel S."/>
            <person name="Neulinger S.C."/>
        </authorList>
    </citation>
    <scope>NUCLEOTIDE SEQUENCE</scope>
    <source>
        <strain evidence="10">DSM 11080</strain>
    </source>
</reference>
<evidence type="ECO:0000256" key="8">
    <source>
        <dbReference type="SAM" id="MobiDB-lite"/>
    </source>
</evidence>
<feature type="region of interest" description="Disordered" evidence="8">
    <location>
        <begin position="26"/>
        <end position="89"/>
    </location>
</feature>
<reference evidence="10" key="2">
    <citation type="journal article" date="2020" name="Microorganisms">
        <title>Osmotic Adaptation and Compatible Solute Biosynthesis of Phototrophic Bacteria as Revealed from Genome Analyses.</title>
        <authorList>
            <person name="Imhoff J.F."/>
            <person name="Rahn T."/>
            <person name="Kunzel S."/>
            <person name="Keller A."/>
            <person name="Neulinger S.C."/>
        </authorList>
    </citation>
    <scope>NUCLEOTIDE SEQUENCE</scope>
    <source>
        <strain evidence="10">DSM 11080</strain>
    </source>
</reference>
<evidence type="ECO:0000313" key="11">
    <source>
        <dbReference type="Proteomes" id="UP001296776"/>
    </source>
</evidence>
<dbReference type="GO" id="GO:0016740">
    <property type="term" value="F:transferase activity"/>
    <property type="evidence" value="ECO:0007669"/>
    <property type="project" value="UniProtKB-KW"/>
</dbReference>
<feature type="compositionally biased region" description="Low complexity" evidence="8">
    <location>
        <begin position="26"/>
        <end position="47"/>
    </location>
</feature>
<evidence type="ECO:0000259" key="9">
    <source>
        <dbReference type="PROSITE" id="PS52029"/>
    </source>
</evidence>
<keyword evidence="6 7" id="KW-0961">Cell wall biogenesis/degradation</keyword>
<sequence>MQGLQWLAPLGCALLLGCAAQPYPSLPPSASIPAEASVSAVPSPSLSGGDAGAAPESANKAETIGDSSLPPPVSQEVNPPPPDPDALPPAEKRQLDIRLAKQRFHYFEDGELVWTGPISAGTPEHPTPKGDYRVQRKDVDKRSGSYTNFFERPTPMPYALQFRGPYWVHEGYVTGKPESHGCVRLRHADARFVFERIRVGDRIVVAD</sequence>
<keyword evidence="5 7" id="KW-0573">Peptidoglycan synthesis</keyword>
<dbReference type="RefSeq" id="WP_200346522.1">
    <property type="nucleotide sequence ID" value="NZ_NRSJ01000021.1"/>
</dbReference>
<dbReference type="GO" id="GO:0005576">
    <property type="term" value="C:extracellular region"/>
    <property type="evidence" value="ECO:0007669"/>
    <property type="project" value="TreeGrafter"/>
</dbReference>
<dbReference type="GO" id="GO:0018104">
    <property type="term" value="P:peptidoglycan-protein cross-linking"/>
    <property type="evidence" value="ECO:0007669"/>
    <property type="project" value="TreeGrafter"/>
</dbReference>
<proteinExistence type="inferred from homology"/>
<evidence type="ECO:0000256" key="2">
    <source>
        <dbReference type="ARBA" id="ARBA00005992"/>
    </source>
</evidence>